<dbReference type="PANTHER" id="PTHR23100">
    <property type="entry name" value="ARGININE BIOSYNTHESIS BIFUNCTIONAL PROTEIN ARGJ"/>
    <property type="match status" value="1"/>
</dbReference>
<dbReference type="Proteomes" id="UP001275436">
    <property type="component" value="Unassembled WGS sequence"/>
</dbReference>
<comment type="caution">
    <text evidence="7">The sequence shown here is derived from an EMBL/GenBank/DDBJ whole genome shotgun (WGS) entry which is preliminary data.</text>
</comment>
<sequence>METTAVKEISILKDGHVTSPIGFYAGGVHCGLRRKKLDFGWIYSDTPANAAGVYTQNTFQAAPLLVTKHTIEHSKQLQSIIVNSANANSFTGKQGYEDALLMQKLAANQLNIEQHHVAVASTGIIGERLPMGKIRNGIKQISPTQVDAKSFEKSILTTDTTTKHVAVQLEIDGKQVTIGGAAKGSGMIHPNMATMLSFITTDANVNQNSLQQALRSITDQSYNQITVDGDSSTNDMVLILANGRAENKELNENHPDWSVFKDAWNIVAIELAKMIARDGEGATKLIEVVAKGASTIQQASQIAKAVISSNLVKTAIYGNDANWGRIIGAIGYSGVPVDASKLSIVIGGIEVVNNGEPIVFDEEDCKHALNQERVNIVIDLQNGMHTATAWGCDLTYEYIKINASYRT</sequence>
<dbReference type="InterPro" id="IPR002813">
    <property type="entry name" value="Arg_biosynth_ArgJ"/>
</dbReference>
<dbReference type="HAMAP" id="MF_01106">
    <property type="entry name" value="ArgJ"/>
    <property type="match status" value="1"/>
</dbReference>
<comment type="similarity">
    <text evidence="1 6">Belongs to the ArgJ family.</text>
</comment>
<keyword evidence="8" id="KW-1185">Reference proteome</keyword>
<protein>
    <recommendedName>
        <fullName evidence="6">Arginine biosynthesis bifunctional protein ArgJ</fullName>
    </recommendedName>
    <domain>
        <recommendedName>
            <fullName evidence="6">Glutamate N-acetyltransferase</fullName>
            <ecNumber evidence="6">2.3.1.35</ecNumber>
        </recommendedName>
        <alternativeName>
            <fullName evidence="6">Ornithine acetyltransferase</fullName>
            <shortName evidence="6">OATase</shortName>
        </alternativeName>
        <alternativeName>
            <fullName evidence="6">Ornithine transacetylase</fullName>
        </alternativeName>
    </domain>
    <domain>
        <recommendedName>
            <fullName evidence="6">Amino-acid acetyltransferase</fullName>
            <ecNumber evidence="6">2.3.1.1</ecNumber>
        </recommendedName>
        <alternativeName>
            <fullName evidence="6">N-acetylglutamate synthase</fullName>
            <shortName evidence="6">AGSase</shortName>
        </alternativeName>
    </domain>
    <component>
        <recommendedName>
            <fullName evidence="6">Arginine biosynthesis bifunctional protein ArgJ alpha chain</fullName>
        </recommendedName>
    </component>
    <component>
        <recommendedName>
            <fullName evidence="6">Arginine biosynthesis bifunctional protein ArgJ beta chain</fullName>
        </recommendedName>
    </component>
</protein>
<keyword evidence="6" id="KW-0511">Multifunctional enzyme</keyword>
<dbReference type="EMBL" id="BSKO01000001">
    <property type="protein sequence ID" value="GLO65527.1"/>
    <property type="molecule type" value="Genomic_DNA"/>
</dbReference>
<dbReference type="EC" id="2.3.1.1" evidence="6"/>
<dbReference type="Gene3D" id="3.10.20.340">
    <property type="entry name" value="ArgJ beta chain, C-terminal domain"/>
    <property type="match status" value="1"/>
</dbReference>
<dbReference type="Gene3D" id="3.30.2330.10">
    <property type="entry name" value="arginine biosynthesis bifunctional protein suprefamily"/>
    <property type="match status" value="1"/>
</dbReference>
<feature type="binding site" evidence="6">
    <location>
        <position position="157"/>
    </location>
    <ligand>
        <name>substrate</name>
    </ligand>
</feature>
<evidence type="ECO:0000256" key="2">
    <source>
        <dbReference type="ARBA" id="ARBA00011475"/>
    </source>
</evidence>
<dbReference type="SUPFAM" id="SSF56266">
    <property type="entry name" value="DmpA/ArgJ-like"/>
    <property type="match status" value="1"/>
</dbReference>
<comment type="function">
    <text evidence="6">Catalyzes two activities which are involved in the cyclic version of arginine biosynthesis: the synthesis of N-acetylglutamate from glutamate and acetyl-CoA as the acetyl donor, and of ornithine by transacetylation between N(2)-acetylornithine and glutamate.</text>
</comment>
<keyword evidence="6" id="KW-0963">Cytoplasm</keyword>
<feature type="site" description="Involved in the stabilization of negative charge on the oxyanion by the formation of the oxyanion hole" evidence="6">
    <location>
        <position position="123"/>
    </location>
</feature>
<evidence type="ECO:0000256" key="6">
    <source>
        <dbReference type="HAMAP-Rule" id="MF_01106"/>
    </source>
</evidence>
<comment type="subcellular location">
    <subcellularLocation>
        <location evidence="6">Cytoplasm</location>
    </subcellularLocation>
</comment>
<feature type="active site" description="Nucleophile" evidence="6">
    <location>
        <position position="194"/>
    </location>
</feature>
<feature type="binding site" evidence="6">
    <location>
        <position position="194"/>
    </location>
    <ligand>
        <name>substrate</name>
    </ligand>
</feature>
<organism evidence="7 8">
    <name type="scientific">Oceanobacillus kimchii</name>
    <dbReference type="NCBI Taxonomy" id="746691"/>
    <lineage>
        <taxon>Bacteria</taxon>
        <taxon>Bacillati</taxon>
        <taxon>Bacillota</taxon>
        <taxon>Bacilli</taxon>
        <taxon>Bacillales</taxon>
        <taxon>Bacillaceae</taxon>
        <taxon>Oceanobacillus</taxon>
    </lineage>
</organism>
<dbReference type="Pfam" id="PF01960">
    <property type="entry name" value="ArgJ"/>
    <property type="match status" value="1"/>
</dbReference>
<comment type="pathway">
    <text evidence="6">Amino-acid biosynthesis; L-arginine biosynthesis; N(2)-acetyl-L-ornithine from L-glutamate: step 1/4.</text>
</comment>
<comment type="catalytic activity">
    <reaction evidence="6">
        <text>L-glutamate + acetyl-CoA = N-acetyl-L-glutamate + CoA + H(+)</text>
        <dbReference type="Rhea" id="RHEA:24292"/>
        <dbReference type="ChEBI" id="CHEBI:15378"/>
        <dbReference type="ChEBI" id="CHEBI:29985"/>
        <dbReference type="ChEBI" id="CHEBI:44337"/>
        <dbReference type="ChEBI" id="CHEBI:57287"/>
        <dbReference type="ChEBI" id="CHEBI:57288"/>
        <dbReference type="EC" id="2.3.1.1"/>
    </reaction>
</comment>
<dbReference type="EC" id="2.3.1.35" evidence="6"/>
<feature type="binding site" evidence="6">
    <location>
        <position position="280"/>
    </location>
    <ligand>
        <name>substrate</name>
    </ligand>
</feature>
<dbReference type="NCBIfam" id="TIGR00120">
    <property type="entry name" value="ArgJ"/>
    <property type="match status" value="1"/>
</dbReference>
<evidence type="ECO:0000313" key="8">
    <source>
        <dbReference type="Proteomes" id="UP001275436"/>
    </source>
</evidence>
<evidence type="ECO:0000313" key="7">
    <source>
        <dbReference type="EMBL" id="GLO65527.1"/>
    </source>
</evidence>
<feature type="site" description="Involved in the stabilization of negative charge on the oxyanion by the formation of the oxyanion hole" evidence="6">
    <location>
        <position position="122"/>
    </location>
</feature>
<comment type="pathway">
    <text evidence="6">Amino-acid biosynthesis; L-arginine biosynthesis; L-ornithine and N-acetyl-L-glutamate from L-glutamate and N(2)-acetyl-L-ornithine (cyclic): step 1/1.</text>
</comment>
<feature type="chain" id="PRO_5044903899" description="Arginine biosynthesis bifunctional protein ArgJ beta chain" evidence="6">
    <location>
        <begin position="194"/>
        <end position="407"/>
    </location>
</feature>
<accession>A0ABQ5THE9</accession>
<dbReference type="Gene3D" id="3.60.70.12">
    <property type="entry name" value="L-amino peptidase D-ALA esterase/amidase"/>
    <property type="match status" value="1"/>
</dbReference>
<evidence type="ECO:0000256" key="1">
    <source>
        <dbReference type="ARBA" id="ARBA00006774"/>
    </source>
</evidence>
<keyword evidence="5 6" id="KW-0012">Acyltransferase</keyword>
<feature type="binding site" evidence="6">
    <location>
        <position position="402"/>
    </location>
    <ligand>
        <name>substrate</name>
    </ligand>
</feature>
<dbReference type="InterPro" id="IPR016117">
    <property type="entry name" value="ArgJ-like_dom_sf"/>
</dbReference>
<feature type="chain" id="PRO_5044903900" description="Arginine biosynthesis bifunctional protein ArgJ alpha chain" evidence="6">
    <location>
        <begin position="1"/>
        <end position="193"/>
    </location>
</feature>
<keyword evidence="6" id="KW-0028">Amino-acid biosynthesis</keyword>
<evidence type="ECO:0000256" key="4">
    <source>
        <dbReference type="ARBA" id="ARBA00022813"/>
    </source>
</evidence>
<dbReference type="CDD" id="cd02152">
    <property type="entry name" value="OAT"/>
    <property type="match status" value="1"/>
</dbReference>
<reference evidence="7 8" key="1">
    <citation type="submission" date="2023-02" db="EMBL/GenBank/DDBJ databases">
        <title>Oceanobacillus kimchii IFOP_LL358 isolated form Alexandrium catenella lab strain.</title>
        <authorList>
            <person name="Gajardo G."/>
            <person name="Ueki S."/>
            <person name="Maruyama F."/>
        </authorList>
    </citation>
    <scope>NUCLEOTIDE SEQUENCE [LARGE SCALE GENOMIC DNA]</scope>
    <source>
        <strain evidence="7 8">IFOP_LL358</strain>
    </source>
</reference>
<keyword evidence="4 6" id="KW-0068">Autocatalytic cleavage</keyword>
<proteinExistence type="inferred from homology"/>
<gene>
    <name evidence="6 7" type="primary">argJ</name>
    <name evidence="7" type="ORF">MACH08_13110</name>
</gene>
<name>A0ABQ5THE9_9BACI</name>
<dbReference type="RefSeq" id="WP_017796215.1">
    <property type="nucleotide sequence ID" value="NZ_BSKO01000001.1"/>
</dbReference>
<keyword evidence="6" id="KW-0055">Arginine biosynthesis</keyword>
<keyword evidence="3 6" id="KW-0808">Transferase</keyword>
<dbReference type="NCBIfam" id="NF003802">
    <property type="entry name" value="PRK05388.1"/>
    <property type="match status" value="1"/>
</dbReference>
<evidence type="ECO:0000256" key="3">
    <source>
        <dbReference type="ARBA" id="ARBA00022679"/>
    </source>
</evidence>
<comment type="subunit">
    <text evidence="2 6">Heterotetramer of two alpha and two beta chains.</text>
</comment>
<dbReference type="PANTHER" id="PTHR23100:SF0">
    <property type="entry name" value="ARGININE BIOSYNTHESIS BIFUNCTIONAL PROTEIN ARGJ, MITOCHONDRIAL"/>
    <property type="match status" value="1"/>
</dbReference>
<feature type="site" description="Cleavage; by autolysis" evidence="6">
    <location>
        <begin position="193"/>
        <end position="194"/>
    </location>
</feature>
<comment type="catalytic activity">
    <reaction evidence="6">
        <text>N(2)-acetyl-L-ornithine + L-glutamate = N-acetyl-L-glutamate + L-ornithine</text>
        <dbReference type="Rhea" id="RHEA:15349"/>
        <dbReference type="ChEBI" id="CHEBI:29985"/>
        <dbReference type="ChEBI" id="CHEBI:44337"/>
        <dbReference type="ChEBI" id="CHEBI:46911"/>
        <dbReference type="ChEBI" id="CHEBI:57805"/>
        <dbReference type="EC" id="2.3.1.35"/>
    </reaction>
</comment>
<dbReference type="InterPro" id="IPR042195">
    <property type="entry name" value="ArgJ_beta_C"/>
</dbReference>
<evidence type="ECO:0000256" key="5">
    <source>
        <dbReference type="ARBA" id="ARBA00023315"/>
    </source>
</evidence>
<feature type="binding site" evidence="6">
    <location>
        <position position="407"/>
    </location>
    <ligand>
        <name>substrate</name>
    </ligand>
</feature>
<feature type="binding site" evidence="6">
    <location>
        <position position="183"/>
    </location>
    <ligand>
        <name>substrate</name>
    </ligand>
</feature>